<dbReference type="EMBL" id="HBUF01254285">
    <property type="protein sequence ID" value="CAG6681090.1"/>
    <property type="molecule type" value="Transcribed_RNA"/>
</dbReference>
<evidence type="ECO:0000259" key="1">
    <source>
        <dbReference type="PROSITE" id="PS50191"/>
    </source>
</evidence>
<name>A0A8D8T671_9HEMI</name>
<evidence type="ECO:0000313" key="2">
    <source>
        <dbReference type="EMBL" id="CAG6681091.1"/>
    </source>
</evidence>
<dbReference type="GO" id="GO:0016020">
    <property type="term" value="C:membrane"/>
    <property type="evidence" value="ECO:0007669"/>
    <property type="project" value="TreeGrafter"/>
</dbReference>
<sequence length="322" mass="37224">MQASSTRSETLEQVGVRDHQIKRITVEEEYKKNPDLKKEDIQTLRTWITTQPHLPQNVPDETLILFLHSCYYSMDEAKSCMELYFTIRSNTPEFFSNRNICRPELEAQSTVVEYACIGPKTPQGYQIIFHRLHQNDPSKYVFQDSVKLLSMSVDACLHVEGTVPGYIFLFDMAGVRLGHLLRLNLGLLSKFFQYIQEANPVRLKGIHVLNTKSLIDKILYIIKPFMKKELLSLIHFHQEGDISSVYQYIPESCIPGGDLPGELKDSQTLNAEFVEWMKNLTEVFQQDTSYRVDETKRVKSGKKNAARQLEKTQVSLQRLELD</sequence>
<dbReference type="EMBL" id="HBUF01614871">
    <property type="protein sequence ID" value="CAG6779632.1"/>
    <property type="molecule type" value="Transcribed_RNA"/>
</dbReference>
<dbReference type="EMBL" id="HBUF01117144">
    <property type="protein sequence ID" value="CAG6641387.1"/>
    <property type="molecule type" value="Transcribed_RNA"/>
</dbReference>
<dbReference type="EMBL" id="HBUF01254287">
    <property type="protein sequence ID" value="CAG6681092.1"/>
    <property type="molecule type" value="Transcribed_RNA"/>
</dbReference>
<dbReference type="Gene3D" id="3.40.525.10">
    <property type="entry name" value="CRAL-TRIO lipid binding domain"/>
    <property type="match status" value="1"/>
</dbReference>
<dbReference type="EMBL" id="HBUF01117143">
    <property type="protein sequence ID" value="CAG6641385.1"/>
    <property type="molecule type" value="Transcribed_RNA"/>
</dbReference>
<reference evidence="2" key="1">
    <citation type="submission" date="2021-05" db="EMBL/GenBank/DDBJ databases">
        <authorList>
            <person name="Alioto T."/>
            <person name="Alioto T."/>
            <person name="Gomez Garrido J."/>
        </authorList>
    </citation>
    <scope>NUCLEOTIDE SEQUENCE</scope>
</reference>
<protein>
    <submittedName>
        <fullName evidence="2">Alpha-tocopherol transfer protein-like</fullName>
    </submittedName>
</protein>
<dbReference type="CDD" id="cd00170">
    <property type="entry name" value="SEC14"/>
    <property type="match status" value="1"/>
</dbReference>
<dbReference type="EMBL" id="HBUF01117145">
    <property type="protein sequence ID" value="CAG6641389.1"/>
    <property type="molecule type" value="Transcribed_RNA"/>
</dbReference>
<proteinExistence type="predicted"/>
<dbReference type="InterPro" id="IPR001251">
    <property type="entry name" value="CRAL-TRIO_dom"/>
</dbReference>
<dbReference type="PANTHER" id="PTHR10174:SF213">
    <property type="entry name" value="CRAL-TRIO DOMAIN-CONTAINING PROTEIN"/>
    <property type="match status" value="1"/>
</dbReference>
<feature type="domain" description="CRAL-TRIO" evidence="1">
    <location>
        <begin position="104"/>
        <end position="271"/>
    </location>
</feature>
<dbReference type="Pfam" id="PF00650">
    <property type="entry name" value="CRAL_TRIO"/>
    <property type="match status" value="1"/>
</dbReference>
<dbReference type="PRINTS" id="PR00180">
    <property type="entry name" value="CRETINALDHBP"/>
</dbReference>
<dbReference type="GO" id="GO:1902936">
    <property type="term" value="F:phosphatidylinositol bisphosphate binding"/>
    <property type="evidence" value="ECO:0007669"/>
    <property type="project" value="TreeGrafter"/>
</dbReference>
<dbReference type="SUPFAM" id="SSF46938">
    <property type="entry name" value="CRAL/TRIO N-terminal domain"/>
    <property type="match status" value="1"/>
</dbReference>
<dbReference type="SMART" id="SM00516">
    <property type="entry name" value="SEC14"/>
    <property type="match status" value="1"/>
</dbReference>
<accession>A0A8D8T671</accession>
<dbReference type="EMBL" id="HBUF01614870">
    <property type="protein sequence ID" value="CAG6779630.1"/>
    <property type="molecule type" value="Transcribed_RNA"/>
</dbReference>
<dbReference type="PROSITE" id="PS50191">
    <property type="entry name" value="CRAL_TRIO"/>
    <property type="match status" value="1"/>
</dbReference>
<dbReference type="SUPFAM" id="SSF52087">
    <property type="entry name" value="CRAL/TRIO domain"/>
    <property type="match status" value="1"/>
</dbReference>
<organism evidence="2">
    <name type="scientific">Cacopsylla melanoneura</name>
    <dbReference type="NCBI Taxonomy" id="428564"/>
    <lineage>
        <taxon>Eukaryota</taxon>
        <taxon>Metazoa</taxon>
        <taxon>Ecdysozoa</taxon>
        <taxon>Arthropoda</taxon>
        <taxon>Hexapoda</taxon>
        <taxon>Insecta</taxon>
        <taxon>Pterygota</taxon>
        <taxon>Neoptera</taxon>
        <taxon>Paraneoptera</taxon>
        <taxon>Hemiptera</taxon>
        <taxon>Sternorrhyncha</taxon>
        <taxon>Psylloidea</taxon>
        <taxon>Psyllidae</taxon>
        <taxon>Psyllinae</taxon>
        <taxon>Cacopsylla</taxon>
    </lineage>
</organism>
<dbReference type="EMBL" id="HBUF01254286">
    <property type="protein sequence ID" value="CAG6681091.1"/>
    <property type="molecule type" value="Transcribed_RNA"/>
</dbReference>
<dbReference type="InterPro" id="IPR036865">
    <property type="entry name" value="CRAL-TRIO_dom_sf"/>
</dbReference>
<dbReference type="Gene3D" id="1.10.8.20">
    <property type="entry name" value="N-terminal domain of phosphatidylinositol transfer protein sec14p"/>
    <property type="match status" value="1"/>
</dbReference>
<dbReference type="AlphaFoldDB" id="A0A8D8T671"/>
<dbReference type="EMBL" id="HBUF01614869">
    <property type="protein sequence ID" value="CAG6779628.1"/>
    <property type="molecule type" value="Transcribed_RNA"/>
</dbReference>
<dbReference type="PANTHER" id="PTHR10174">
    <property type="entry name" value="ALPHA-TOCOPHEROL TRANSFER PROTEIN-RELATED"/>
    <property type="match status" value="1"/>
</dbReference>
<dbReference type="InterPro" id="IPR036273">
    <property type="entry name" value="CRAL/TRIO_N_dom_sf"/>
</dbReference>